<evidence type="ECO:0000313" key="2">
    <source>
        <dbReference type="Proteomes" id="UP001177872"/>
    </source>
</evidence>
<keyword evidence="2" id="KW-1185">Reference proteome</keyword>
<evidence type="ECO:0000313" key="1">
    <source>
        <dbReference type="EMBL" id="MDQ1864270.1"/>
    </source>
</evidence>
<protein>
    <submittedName>
        <fullName evidence="1">Uncharacterized protein</fullName>
    </submittedName>
</protein>
<gene>
    <name evidence="1" type="ORF">Q6237_25140</name>
</gene>
<organism evidence="1 2">
    <name type="scientific">Serratia ureilytica</name>
    <dbReference type="NCBI Taxonomy" id="300181"/>
    <lineage>
        <taxon>Bacteria</taxon>
        <taxon>Pseudomonadati</taxon>
        <taxon>Pseudomonadota</taxon>
        <taxon>Gammaproteobacteria</taxon>
        <taxon>Enterobacterales</taxon>
        <taxon>Yersiniaceae</taxon>
        <taxon>Serratia</taxon>
    </lineage>
</organism>
<sequence>MDEIIRGLIVGLFDCYLANRNNNRELMLGKIEALSLVLTQNKIYLRDYSKNALRDQEKEDHLAFEWKRVGALFHNDYPALSEVCEYKSGYWINPDLHSKMKVRELGITIANLEEQYKRIKNKAL</sequence>
<dbReference type="Proteomes" id="UP001177872">
    <property type="component" value="Unassembled WGS sequence"/>
</dbReference>
<name>A0ABU0VS56_9GAMM</name>
<dbReference type="RefSeq" id="WP_262943245.1">
    <property type="nucleotide sequence ID" value="NZ_JAIQCT010000041.1"/>
</dbReference>
<reference evidence="1" key="1">
    <citation type="submission" date="2023-07" db="EMBL/GenBank/DDBJ databases">
        <title>In vitro acaricidal activity of Serratia ureilytica strains isolated from Mimosa pudica nodules againts the dust mite Tyrophagus putrescentiae.</title>
        <authorList>
            <person name="Wong-Villareal A."/>
            <person name="Cerqueda-Garcia D."/>
        </authorList>
    </citation>
    <scope>NUCLEOTIDE SEQUENCE</scope>
    <source>
        <strain evidence="1">UTS2</strain>
    </source>
</reference>
<comment type="caution">
    <text evidence="1">The sequence shown here is derived from an EMBL/GenBank/DDBJ whole genome shotgun (WGS) entry which is preliminary data.</text>
</comment>
<proteinExistence type="predicted"/>
<dbReference type="EMBL" id="JAVCZN010000019">
    <property type="protein sequence ID" value="MDQ1864270.1"/>
    <property type="molecule type" value="Genomic_DNA"/>
</dbReference>
<accession>A0ABU0VS56</accession>